<evidence type="ECO:0000313" key="2">
    <source>
        <dbReference type="Ensembl" id="ENSOMYP00000138249.1"/>
    </source>
</evidence>
<dbReference type="Ensembl" id="ENSOMYT00000116327.1">
    <property type="protein sequence ID" value="ENSOMYP00000138249.1"/>
    <property type="gene ID" value="ENSOMYG00000053563.1"/>
</dbReference>
<reference evidence="2" key="2">
    <citation type="submission" date="2025-09" db="UniProtKB">
        <authorList>
            <consortium name="Ensembl"/>
        </authorList>
    </citation>
    <scope>IDENTIFICATION</scope>
</reference>
<dbReference type="Proteomes" id="UP000694395">
    <property type="component" value="Unassembled WGS sequence"/>
</dbReference>
<accession>A0A8K9XVX1</accession>
<protein>
    <recommendedName>
        <fullName evidence="4">Actin-related protein 3</fullName>
    </recommendedName>
</protein>
<proteinExistence type="inferred from homology"/>
<dbReference type="InterPro" id="IPR020902">
    <property type="entry name" value="Actin/actin-like_CS"/>
</dbReference>
<evidence type="ECO:0008006" key="4">
    <source>
        <dbReference type="Google" id="ProtNLM"/>
    </source>
</evidence>
<dbReference type="InterPro" id="IPR004000">
    <property type="entry name" value="Actin"/>
</dbReference>
<dbReference type="PANTHER" id="PTHR11937">
    <property type="entry name" value="ACTIN"/>
    <property type="match status" value="1"/>
</dbReference>
<comment type="similarity">
    <text evidence="1">Belongs to the actin family.</text>
</comment>
<evidence type="ECO:0000313" key="3">
    <source>
        <dbReference type="Proteomes" id="UP000694395"/>
    </source>
</evidence>
<sequence length="157" mass="17981">MLDSCVNIWALVRHLSMYIDLMDGRSGEECNTCSLPLCVSISGIAIRESAGVGDQAQRRLAKGVDDLDFFIGDEGIDKPNYATKWPIRHGMVEDWDLMEKFMEQIIFKYLRAEPEDHSFLMTEPPLNTPENREYLAEIMFETFNVPGLYIAVQVQQK</sequence>
<dbReference type="PRINTS" id="PR00190">
    <property type="entry name" value="ACTIN"/>
</dbReference>
<name>A0A8K9XVX1_ONCMY</name>
<dbReference type="FunFam" id="3.30.420.40:FF:000050">
    <property type="entry name" value="Actin, alpha skeletal muscle"/>
    <property type="match status" value="1"/>
</dbReference>
<dbReference type="AlphaFoldDB" id="A0A8K9XVX1"/>
<evidence type="ECO:0000256" key="1">
    <source>
        <dbReference type="ARBA" id="ARBA00006752"/>
    </source>
</evidence>
<dbReference type="FunFam" id="2.30.36.70:FF:000002">
    <property type="entry name" value="actin-related protein 3 isoform X1"/>
    <property type="match status" value="1"/>
</dbReference>
<dbReference type="PROSITE" id="PS01132">
    <property type="entry name" value="ACTINS_ACT_LIKE"/>
    <property type="match status" value="1"/>
</dbReference>
<organism evidence="2 3">
    <name type="scientific">Oncorhynchus mykiss</name>
    <name type="common">Rainbow trout</name>
    <name type="synonym">Salmo gairdneri</name>
    <dbReference type="NCBI Taxonomy" id="8022"/>
    <lineage>
        <taxon>Eukaryota</taxon>
        <taxon>Metazoa</taxon>
        <taxon>Chordata</taxon>
        <taxon>Craniata</taxon>
        <taxon>Vertebrata</taxon>
        <taxon>Euteleostomi</taxon>
        <taxon>Actinopterygii</taxon>
        <taxon>Neopterygii</taxon>
        <taxon>Teleostei</taxon>
        <taxon>Protacanthopterygii</taxon>
        <taxon>Salmoniformes</taxon>
        <taxon>Salmonidae</taxon>
        <taxon>Salmoninae</taxon>
        <taxon>Oncorhynchus</taxon>
    </lineage>
</organism>
<dbReference type="Gene3D" id="3.30.420.40">
    <property type="match status" value="1"/>
</dbReference>
<dbReference type="SUPFAM" id="SSF53067">
    <property type="entry name" value="Actin-like ATPase domain"/>
    <property type="match status" value="1"/>
</dbReference>
<dbReference type="Pfam" id="PF00022">
    <property type="entry name" value="Actin"/>
    <property type="match status" value="1"/>
</dbReference>
<keyword evidence="3" id="KW-1185">Reference proteome</keyword>
<reference evidence="2" key="1">
    <citation type="submission" date="2025-08" db="UniProtKB">
        <authorList>
            <consortium name="Ensembl"/>
        </authorList>
    </citation>
    <scope>IDENTIFICATION</scope>
</reference>
<dbReference type="GeneTree" id="ENSGT00940000158304"/>
<dbReference type="InterPro" id="IPR043129">
    <property type="entry name" value="ATPase_NBD"/>
</dbReference>